<dbReference type="PROSITE" id="PS50261">
    <property type="entry name" value="G_PROTEIN_RECEP_F2_4"/>
    <property type="match status" value="1"/>
</dbReference>
<dbReference type="InterPro" id="IPR052808">
    <property type="entry name" value="GPCR_Mth-like"/>
</dbReference>
<keyword evidence="4 9" id="KW-1133">Transmembrane helix</keyword>
<keyword evidence="5" id="KW-0297">G-protein coupled receptor</keyword>
<dbReference type="InterPro" id="IPR017981">
    <property type="entry name" value="GPCR_2-like_7TM"/>
</dbReference>
<dbReference type="PANTHER" id="PTHR46953:SF1">
    <property type="entry name" value="G-PROTEIN COUPLED RECEPTOR MTH-LIKE 1-RELATED"/>
    <property type="match status" value="1"/>
</dbReference>
<protein>
    <recommendedName>
        <fullName evidence="11">G-protein coupled receptors family 2 profile 2 domain-containing protein</fullName>
    </recommendedName>
</protein>
<gene>
    <name evidence="12" type="ORF">TKK_000616</name>
</gene>
<feature type="transmembrane region" description="Helical" evidence="9">
    <location>
        <begin position="288"/>
        <end position="309"/>
    </location>
</feature>
<evidence type="ECO:0000259" key="11">
    <source>
        <dbReference type="PROSITE" id="PS50261"/>
    </source>
</evidence>
<keyword evidence="6 9" id="KW-0472">Membrane</keyword>
<evidence type="ECO:0000256" key="7">
    <source>
        <dbReference type="ARBA" id="ARBA00023170"/>
    </source>
</evidence>
<feature type="transmembrane region" description="Helical" evidence="9">
    <location>
        <begin position="521"/>
        <end position="543"/>
    </location>
</feature>
<keyword evidence="7" id="KW-0675">Receptor</keyword>
<dbReference type="Gene3D" id="1.20.1070.10">
    <property type="entry name" value="Rhodopsin 7-helix transmembrane proteins"/>
    <property type="match status" value="1"/>
</dbReference>
<keyword evidence="13" id="KW-1185">Reference proteome</keyword>
<organism evidence="12 13">
    <name type="scientific">Trichogramma kaykai</name>
    <dbReference type="NCBI Taxonomy" id="54128"/>
    <lineage>
        <taxon>Eukaryota</taxon>
        <taxon>Metazoa</taxon>
        <taxon>Ecdysozoa</taxon>
        <taxon>Arthropoda</taxon>
        <taxon>Hexapoda</taxon>
        <taxon>Insecta</taxon>
        <taxon>Pterygota</taxon>
        <taxon>Neoptera</taxon>
        <taxon>Endopterygota</taxon>
        <taxon>Hymenoptera</taxon>
        <taxon>Apocrita</taxon>
        <taxon>Proctotrupomorpha</taxon>
        <taxon>Chalcidoidea</taxon>
        <taxon>Trichogrammatidae</taxon>
        <taxon>Trichogramma</taxon>
    </lineage>
</organism>
<evidence type="ECO:0000256" key="8">
    <source>
        <dbReference type="ARBA" id="ARBA00023224"/>
    </source>
</evidence>
<name>A0ABD2XPT7_9HYME</name>
<dbReference type="GO" id="GO:0012505">
    <property type="term" value="C:endomembrane system"/>
    <property type="evidence" value="ECO:0007669"/>
    <property type="project" value="UniProtKB-SubCell"/>
</dbReference>
<feature type="signal peptide" evidence="10">
    <location>
        <begin position="1"/>
        <end position="24"/>
    </location>
</feature>
<evidence type="ECO:0000256" key="3">
    <source>
        <dbReference type="ARBA" id="ARBA00022692"/>
    </source>
</evidence>
<evidence type="ECO:0000256" key="9">
    <source>
        <dbReference type="SAM" id="Phobius"/>
    </source>
</evidence>
<evidence type="ECO:0000256" key="5">
    <source>
        <dbReference type="ARBA" id="ARBA00023040"/>
    </source>
</evidence>
<evidence type="ECO:0000256" key="10">
    <source>
        <dbReference type="SAM" id="SignalP"/>
    </source>
</evidence>
<evidence type="ECO:0000256" key="6">
    <source>
        <dbReference type="ARBA" id="ARBA00023136"/>
    </source>
</evidence>
<comment type="similarity">
    <text evidence="2">Belongs to the G-protein coupled receptor 2 family. Mth subfamily.</text>
</comment>
<comment type="caution">
    <text evidence="12">The sequence shown here is derived from an EMBL/GenBank/DDBJ whole genome shotgun (WGS) entry which is preliminary data.</text>
</comment>
<comment type="subcellular location">
    <subcellularLocation>
        <location evidence="1">Endomembrane system</location>
        <topology evidence="1">Multi-pass membrane protein</topology>
    </subcellularLocation>
</comment>
<feature type="domain" description="G-protein coupled receptors family 2 profile 2" evidence="11">
    <location>
        <begin position="351"/>
        <end position="545"/>
    </location>
</feature>
<keyword evidence="3 9" id="KW-0812">Transmembrane</keyword>
<sequence length="600" mass="68314">MIMNKRLVLLALLMLACDLRLSSADDDDHKQVDIQRCCRENEDFQDPGKNADGLLHCVPSREPFKLDIFSPETANYLPEPPISWRFLENRRPVCADHEQLQYFGSTPYTQYPLMESGVLIIEVGSETSLDPLHYCVGSQKFLACVPRRNESLQAAATMKPKLRKCCGPDATYSRSSCVHVAHEDEVLMVANYIFDMEMYPKVDLISGFPTKCEMGYTIVGDYNATFLQEDGGLRMQGKSIPPEEFCLDVIQQDSEISNDPWKLVKIFGCFQPVERESKVVKQDIRFKLYPVCLIISAIFLAATLVSGWFQSNSHHLLHWRCQTYHVMCLMLGDITMAMIQLGGTSINDEFCRVLATLAHFFFLSTFFWLNTMCFNIWWTFRDLRPTSFAKHQEVRRLKYYAVYAFGCPFLIVAFGAMLDQLSISYDYDFLRPRFGDKQCWFYGNMEILAYFFGPIGLLLMINVLFFLSTAHELTCGLWKGDIIKSTSERAKLGKVCLKLVILMGVPWIFDVISWMAGGPNYFWYVTDLCNAAQGVLIFSVVGCRPQLWAAFKRLFVKKPQTHFSSKVNAMSMTSHGNPSAVDNSATHGASTKVEGIETIC</sequence>
<evidence type="ECO:0000256" key="4">
    <source>
        <dbReference type="ARBA" id="ARBA00022989"/>
    </source>
</evidence>
<evidence type="ECO:0000256" key="1">
    <source>
        <dbReference type="ARBA" id="ARBA00004127"/>
    </source>
</evidence>
<evidence type="ECO:0000313" key="12">
    <source>
        <dbReference type="EMBL" id="KAL3407362.1"/>
    </source>
</evidence>
<dbReference type="InterPro" id="IPR000832">
    <property type="entry name" value="GPCR_2_secretin-like"/>
</dbReference>
<dbReference type="CDD" id="cd15039">
    <property type="entry name" value="7tmB3_Methuselah-like"/>
    <property type="match status" value="1"/>
</dbReference>
<proteinExistence type="inferred from homology"/>
<evidence type="ECO:0000313" key="13">
    <source>
        <dbReference type="Proteomes" id="UP001627154"/>
    </source>
</evidence>
<feature type="transmembrane region" description="Helical" evidence="9">
    <location>
        <begin position="353"/>
        <end position="378"/>
    </location>
</feature>
<feature type="transmembrane region" description="Helical" evidence="9">
    <location>
        <begin position="447"/>
        <end position="467"/>
    </location>
</feature>
<dbReference type="SUPFAM" id="SSF63877">
    <property type="entry name" value="Methuselah ectodomain"/>
    <property type="match status" value="1"/>
</dbReference>
<dbReference type="Proteomes" id="UP001627154">
    <property type="component" value="Unassembled WGS sequence"/>
</dbReference>
<dbReference type="Pfam" id="PF00002">
    <property type="entry name" value="7tm_2"/>
    <property type="match status" value="1"/>
</dbReference>
<dbReference type="InterPro" id="IPR036272">
    <property type="entry name" value="Methuselah_N_sf"/>
</dbReference>
<keyword evidence="10" id="KW-0732">Signal</keyword>
<dbReference type="AlphaFoldDB" id="A0ABD2XPT7"/>
<evidence type="ECO:0000256" key="2">
    <source>
        <dbReference type="ARBA" id="ARBA00008979"/>
    </source>
</evidence>
<keyword evidence="8" id="KW-0807">Transducer</keyword>
<dbReference type="PROSITE" id="PS51257">
    <property type="entry name" value="PROKAR_LIPOPROTEIN"/>
    <property type="match status" value="1"/>
</dbReference>
<feature type="transmembrane region" description="Helical" evidence="9">
    <location>
        <begin position="495"/>
        <end position="515"/>
    </location>
</feature>
<dbReference type="EMBL" id="JBJJXI010000011">
    <property type="protein sequence ID" value="KAL3407362.1"/>
    <property type="molecule type" value="Genomic_DNA"/>
</dbReference>
<accession>A0ABD2XPT7</accession>
<dbReference type="GO" id="GO:0004930">
    <property type="term" value="F:G protein-coupled receptor activity"/>
    <property type="evidence" value="ECO:0007669"/>
    <property type="project" value="UniProtKB-KW"/>
</dbReference>
<feature type="transmembrane region" description="Helical" evidence="9">
    <location>
        <begin position="399"/>
        <end position="418"/>
    </location>
</feature>
<feature type="chain" id="PRO_5044849197" description="G-protein coupled receptors family 2 profile 2 domain-containing protein" evidence="10">
    <location>
        <begin position="25"/>
        <end position="600"/>
    </location>
</feature>
<dbReference type="PANTHER" id="PTHR46953">
    <property type="entry name" value="G-PROTEIN COUPLED RECEPTOR MTH-LIKE 1-RELATED"/>
    <property type="match status" value="1"/>
</dbReference>
<reference evidence="12 13" key="1">
    <citation type="journal article" date="2024" name="bioRxiv">
        <title>A reference genome for Trichogramma kaykai: A tiny desert-dwelling parasitoid wasp with competing sex-ratio distorters.</title>
        <authorList>
            <person name="Culotta J."/>
            <person name="Lindsey A.R."/>
        </authorList>
    </citation>
    <scope>NUCLEOTIDE SEQUENCE [LARGE SCALE GENOMIC DNA]</scope>
    <source>
        <strain evidence="12 13">KSX58</strain>
    </source>
</reference>